<evidence type="ECO:0000313" key="4">
    <source>
        <dbReference type="EMBL" id="MFD2095573.1"/>
    </source>
</evidence>
<feature type="domain" description="FAD-binding" evidence="3">
    <location>
        <begin position="5"/>
        <end position="324"/>
    </location>
</feature>
<keyword evidence="2 4" id="KW-0503">Monooxygenase</keyword>
<evidence type="ECO:0000256" key="2">
    <source>
        <dbReference type="ARBA" id="ARBA00023033"/>
    </source>
</evidence>
<sequence>MANKSILIVGAGIAGLCFHRALKQRGLDATIVEKSPSWPPAGAGICLPGNAMAALQTLGLKHQVMQQANQFSSIEYAKANGKTLSTANLDNAPLDEQPFVAMKSLALLDILKDGVENIRFNCSPTKVEYVQEGTLVEFSDGYSQFFDLIVGADGIHSKIRELLFSANPVQNLAVSCWRFLAYLPDVAQSPRYLVGNDDAFAFYPLGKGYFYCYAESGDKNKQLLSASPEQLAKHFQHYETSVARAFEQIGNANPLFASAVETITPKEFFNSNVALIGDALHGCPPSLQQGVGLAIEDALVLARLLSRYPYEQAFPRYEQIRRQRVTWVGEQSTRSLKLASKGRFFHGRVARNNTLRRKGPGNVAFWQKLMAQDPLKDVL</sequence>
<dbReference type="PANTHER" id="PTHR13789:SF309">
    <property type="entry name" value="PUTATIVE (AFU_ORTHOLOGUE AFUA_6G14510)-RELATED"/>
    <property type="match status" value="1"/>
</dbReference>
<evidence type="ECO:0000259" key="3">
    <source>
        <dbReference type="Pfam" id="PF01494"/>
    </source>
</evidence>
<name>A0ABW4XM97_9GAMM</name>
<accession>A0ABW4XM97</accession>
<keyword evidence="5" id="KW-1185">Reference proteome</keyword>
<dbReference type="InterPro" id="IPR036188">
    <property type="entry name" value="FAD/NAD-bd_sf"/>
</dbReference>
<dbReference type="Pfam" id="PF01494">
    <property type="entry name" value="FAD_binding_3"/>
    <property type="match status" value="1"/>
</dbReference>
<comment type="caution">
    <text evidence="4">The sequence shown here is derived from an EMBL/GenBank/DDBJ whole genome shotgun (WGS) entry which is preliminary data.</text>
</comment>
<keyword evidence="1" id="KW-0560">Oxidoreductase</keyword>
<dbReference type="Gene3D" id="3.50.50.60">
    <property type="entry name" value="FAD/NAD(P)-binding domain"/>
    <property type="match status" value="1"/>
</dbReference>
<gene>
    <name evidence="4" type="ORF">ACFSJ3_06200</name>
</gene>
<protein>
    <submittedName>
        <fullName evidence="4">FAD-dependent monooxygenase</fullName>
    </submittedName>
</protein>
<dbReference type="Proteomes" id="UP001597380">
    <property type="component" value="Unassembled WGS sequence"/>
</dbReference>
<organism evidence="4 5">
    <name type="scientific">Corallincola platygyrae</name>
    <dbReference type="NCBI Taxonomy" id="1193278"/>
    <lineage>
        <taxon>Bacteria</taxon>
        <taxon>Pseudomonadati</taxon>
        <taxon>Pseudomonadota</taxon>
        <taxon>Gammaproteobacteria</taxon>
        <taxon>Alteromonadales</taxon>
        <taxon>Psychromonadaceae</taxon>
        <taxon>Corallincola</taxon>
    </lineage>
</organism>
<dbReference type="EMBL" id="JBHUHT010000009">
    <property type="protein sequence ID" value="MFD2095573.1"/>
    <property type="molecule type" value="Genomic_DNA"/>
</dbReference>
<dbReference type="PRINTS" id="PR00420">
    <property type="entry name" value="RNGMNOXGNASE"/>
</dbReference>
<proteinExistence type="predicted"/>
<dbReference type="RefSeq" id="WP_345340354.1">
    <property type="nucleotide sequence ID" value="NZ_BAABLI010000014.1"/>
</dbReference>
<reference evidence="5" key="1">
    <citation type="journal article" date="2019" name="Int. J. Syst. Evol. Microbiol.">
        <title>The Global Catalogue of Microorganisms (GCM) 10K type strain sequencing project: providing services to taxonomists for standard genome sequencing and annotation.</title>
        <authorList>
            <consortium name="The Broad Institute Genomics Platform"/>
            <consortium name="The Broad Institute Genome Sequencing Center for Infectious Disease"/>
            <person name="Wu L."/>
            <person name="Ma J."/>
        </authorList>
    </citation>
    <scope>NUCLEOTIDE SEQUENCE [LARGE SCALE GENOMIC DNA]</scope>
    <source>
        <strain evidence="5">CGMCC 1.10992</strain>
    </source>
</reference>
<evidence type="ECO:0000313" key="5">
    <source>
        <dbReference type="Proteomes" id="UP001597380"/>
    </source>
</evidence>
<dbReference type="InterPro" id="IPR050493">
    <property type="entry name" value="FAD-dep_Monooxygenase_BioMet"/>
</dbReference>
<dbReference type="GO" id="GO:0004497">
    <property type="term" value="F:monooxygenase activity"/>
    <property type="evidence" value="ECO:0007669"/>
    <property type="project" value="UniProtKB-KW"/>
</dbReference>
<dbReference type="InterPro" id="IPR002938">
    <property type="entry name" value="FAD-bd"/>
</dbReference>
<dbReference type="PANTHER" id="PTHR13789">
    <property type="entry name" value="MONOOXYGENASE"/>
    <property type="match status" value="1"/>
</dbReference>
<evidence type="ECO:0000256" key="1">
    <source>
        <dbReference type="ARBA" id="ARBA00023002"/>
    </source>
</evidence>
<dbReference type="SUPFAM" id="SSF51905">
    <property type="entry name" value="FAD/NAD(P)-binding domain"/>
    <property type="match status" value="1"/>
</dbReference>